<keyword evidence="4" id="KW-0472">Membrane</keyword>
<dbReference type="PROSITE" id="PS50885">
    <property type="entry name" value="HAMP"/>
    <property type="match status" value="1"/>
</dbReference>
<keyword evidence="4" id="KW-1133">Transmembrane helix</keyword>
<dbReference type="InterPro" id="IPR004089">
    <property type="entry name" value="MCPsignal_dom"/>
</dbReference>
<dbReference type="PANTHER" id="PTHR32089:SF112">
    <property type="entry name" value="LYSOZYME-LIKE PROTEIN-RELATED"/>
    <property type="match status" value="1"/>
</dbReference>
<proteinExistence type="inferred from homology"/>
<dbReference type="InterPro" id="IPR004090">
    <property type="entry name" value="Chemotax_Me-accpt_rcpt"/>
</dbReference>
<comment type="similarity">
    <text evidence="2">Belongs to the methyl-accepting chemotaxis (MCP) protein family.</text>
</comment>
<evidence type="ECO:0000256" key="3">
    <source>
        <dbReference type="PROSITE-ProRule" id="PRU00284"/>
    </source>
</evidence>
<dbReference type="Pfam" id="PF00015">
    <property type="entry name" value="MCPsignal"/>
    <property type="match status" value="1"/>
</dbReference>
<feature type="transmembrane region" description="Helical" evidence="4">
    <location>
        <begin position="187"/>
        <end position="207"/>
    </location>
</feature>
<dbReference type="CDD" id="cd06225">
    <property type="entry name" value="HAMP"/>
    <property type="match status" value="1"/>
</dbReference>
<dbReference type="SMART" id="SM00283">
    <property type="entry name" value="MA"/>
    <property type="match status" value="1"/>
</dbReference>
<feature type="non-terminal residue" evidence="7">
    <location>
        <position position="566"/>
    </location>
</feature>
<feature type="transmembrane region" description="Helical" evidence="4">
    <location>
        <begin position="101"/>
        <end position="121"/>
    </location>
</feature>
<dbReference type="Proteomes" id="UP001594351">
    <property type="component" value="Unassembled WGS sequence"/>
</dbReference>
<feature type="domain" description="HAMP" evidence="6">
    <location>
        <begin position="250"/>
        <end position="302"/>
    </location>
</feature>
<keyword evidence="8" id="KW-1185">Reference proteome</keyword>
<evidence type="ECO:0000256" key="2">
    <source>
        <dbReference type="ARBA" id="ARBA00029447"/>
    </source>
</evidence>
<sequence length="566" mass="62937">MTAKNLKIKYHMSELWALYGLFIILYFIYLHARLSSIAIEKIVPLVLLAIIGGFGSTLFRNWYLFQSVRLTLAWDTFQGDITEEALLTARGRIFELPLKRAFWMFERFLASGIIGLIFLFYYHDLKISTLVLIILIIVVAGAASSILTFYTVERIIRVIHFKLHGHIEHKNVVIRRGKGITVAQRQYAALFILVVLIMLQFGTYPLYLVEQWSQNEYVASGLYVNYAVHVLVMIVNIMIFTLSLGYFMSHSISASVNALSSSLSRAEYGDLATRTPVISSDEIGNLSDRFNNMMRALSEIFGKVRSVSDSVTLVAERLSSSSVAMSEGVELQATSTDTTASSMEQMQSSISEVADSINNLFREAEKTSHSIVEMASSIEEVADNIESLSHSVDTTSTSIEEMNISIKQVAENSVVLNRSALDTYRSTEEIIRIINEVEQWAIESSKLSTDVTLDAEKGHNAVQKTIEGMEKIHQFFQTSGDVIQSLSNRSEQIGNILVVIDDVSSQTNLLALNAAIISAQAGEHGKEFSVVADEIRDLAEKATASTQEIAHLIKNVQSEAAKAVQI</sequence>
<evidence type="ECO:0000259" key="6">
    <source>
        <dbReference type="PROSITE" id="PS50885"/>
    </source>
</evidence>
<dbReference type="Pfam" id="PF00672">
    <property type="entry name" value="HAMP"/>
    <property type="match status" value="1"/>
</dbReference>
<feature type="transmembrane region" description="Helical" evidence="4">
    <location>
        <begin position="227"/>
        <end position="247"/>
    </location>
</feature>
<organism evidence="7 8">
    <name type="scientific">candidate division CSSED10-310 bacterium</name>
    <dbReference type="NCBI Taxonomy" id="2855610"/>
    <lineage>
        <taxon>Bacteria</taxon>
        <taxon>Bacteria division CSSED10-310</taxon>
    </lineage>
</organism>
<keyword evidence="1 3" id="KW-0807">Transducer</keyword>
<feature type="transmembrane region" description="Helical" evidence="4">
    <location>
        <begin position="127"/>
        <end position="152"/>
    </location>
</feature>
<dbReference type="PRINTS" id="PR00260">
    <property type="entry name" value="CHEMTRNSDUCR"/>
</dbReference>
<dbReference type="SUPFAM" id="SSF58104">
    <property type="entry name" value="Methyl-accepting chemotaxis protein (MCP) signaling domain"/>
    <property type="match status" value="2"/>
</dbReference>
<dbReference type="Gene3D" id="1.10.287.950">
    <property type="entry name" value="Methyl-accepting chemotaxis protein"/>
    <property type="match status" value="2"/>
</dbReference>
<evidence type="ECO:0000256" key="1">
    <source>
        <dbReference type="ARBA" id="ARBA00023224"/>
    </source>
</evidence>
<feature type="transmembrane region" description="Helical" evidence="4">
    <location>
        <begin position="42"/>
        <end position="59"/>
    </location>
</feature>
<feature type="transmembrane region" description="Helical" evidence="4">
    <location>
        <begin position="12"/>
        <end position="30"/>
    </location>
</feature>
<dbReference type="InterPro" id="IPR003660">
    <property type="entry name" value="HAMP_dom"/>
</dbReference>
<accession>A0ABV6YXH7</accession>
<dbReference type="PROSITE" id="PS50111">
    <property type="entry name" value="CHEMOTAXIS_TRANSDUC_2"/>
    <property type="match status" value="1"/>
</dbReference>
<dbReference type="PANTHER" id="PTHR32089">
    <property type="entry name" value="METHYL-ACCEPTING CHEMOTAXIS PROTEIN MCPB"/>
    <property type="match status" value="1"/>
</dbReference>
<reference evidence="7 8" key="1">
    <citation type="submission" date="2024-09" db="EMBL/GenBank/DDBJ databases">
        <title>Laminarin stimulates single cell rates of sulfate reduction while oxygen inhibits transcriptomic activity in coastal marine sediment.</title>
        <authorList>
            <person name="Lindsay M."/>
            <person name="Orcutt B."/>
            <person name="Emerson D."/>
            <person name="Stepanauskas R."/>
            <person name="D'Angelo T."/>
        </authorList>
    </citation>
    <scope>NUCLEOTIDE SEQUENCE [LARGE SCALE GENOMIC DNA]</scope>
    <source>
        <strain evidence="7">SAG AM-311-K15</strain>
    </source>
</reference>
<comment type="caution">
    <text evidence="7">The sequence shown here is derived from an EMBL/GenBank/DDBJ whole genome shotgun (WGS) entry which is preliminary data.</text>
</comment>
<dbReference type="EMBL" id="JBHPBY010000133">
    <property type="protein sequence ID" value="MFC1850909.1"/>
    <property type="molecule type" value="Genomic_DNA"/>
</dbReference>
<dbReference type="SMART" id="SM00304">
    <property type="entry name" value="HAMP"/>
    <property type="match status" value="1"/>
</dbReference>
<name>A0ABV6YXH7_UNCC1</name>
<keyword evidence="4" id="KW-0812">Transmembrane</keyword>
<protein>
    <submittedName>
        <fullName evidence="7">Methyl-accepting chemotaxis protein</fullName>
    </submittedName>
</protein>
<evidence type="ECO:0000259" key="5">
    <source>
        <dbReference type="PROSITE" id="PS50111"/>
    </source>
</evidence>
<feature type="domain" description="Methyl-accepting transducer" evidence="5">
    <location>
        <begin position="363"/>
        <end position="566"/>
    </location>
</feature>
<gene>
    <name evidence="7" type="ORF">ACFL27_12005</name>
</gene>
<evidence type="ECO:0000313" key="8">
    <source>
        <dbReference type="Proteomes" id="UP001594351"/>
    </source>
</evidence>
<evidence type="ECO:0000256" key="4">
    <source>
        <dbReference type="SAM" id="Phobius"/>
    </source>
</evidence>
<evidence type="ECO:0000313" key="7">
    <source>
        <dbReference type="EMBL" id="MFC1850909.1"/>
    </source>
</evidence>